<dbReference type="Proteomes" id="UP001457282">
    <property type="component" value="Unassembled WGS sequence"/>
</dbReference>
<evidence type="ECO:0000313" key="8">
    <source>
        <dbReference type="Proteomes" id="UP001457282"/>
    </source>
</evidence>
<keyword evidence="4 6" id="KW-0964">Secreted</keyword>
<keyword evidence="8" id="KW-1185">Reference proteome</keyword>
<feature type="signal peptide" evidence="6">
    <location>
        <begin position="1"/>
        <end position="22"/>
    </location>
</feature>
<protein>
    <recommendedName>
        <fullName evidence="6">S-protein homolog</fullName>
    </recommendedName>
</protein>
<evidence type="ECO:0000256" key="4">
    <source>
        <dbReference type="ARBA" id="ARBA00022525"/>
    </source>
</evidence>
<dbReference type="InterPro" id="IPR010264">
    <property type="entry name" value="Self-incomp_S1"/>
</dbReference>
<evidence type="ECO:0000313" key="7">
    <source>
        <dbReference type="EMBL" id="KAK9931363.1"/>
    </source>
</evidence>
<dbReference type="Pfam" id="PF05938">
    <property type="entry name" value="Self-incomp_S1"/>
    <property type="match status" value="1"/>
</dbReference>
<evidence type="ECO:0000256" key="1">
    <source>
        <dbReference type="ARBA" id="ARBA00004613"/>
    </source>
</evidence>
<evidence type="ECO:0000256" key="6">
    <source>
        <dbReference type="RuleBase" id="RU367044"/>
    </source>
</evidence>
<dbReference type="GO" id="GO:0005576">
    <property type="term" value="C:extracellular region"/>
    <property type="evidence" value="ECO:0007669"/>
    <property type="project" value="UniProtKB-SubCell"/>
</dbReference>
<sequence length="150" mass="16955">MGQLRNQIFYLVLCVALWGAPAMVTSTEPSMRSGHENLPETTVIINNNLGDGLNLNIHCKSKDDDLGTHVIPDGGNYSWHFRVNLGSTTLFFCGFNWQDGSGVFDVYRADRDTERCLHECNWVARKNGLHGFKQGSREDDILYSWETSLQ</sequence>
<accession>A0AAW1X5Q4</accession>
<gene>
    <name evidence="7" type="ORF">M0R45_018640</name>
</gene>
<comment type="caution">
    <text evidence="7">The sequence shown here is derived from an EMBL/GenBank/DDBJ whole genome shotgun (WGS) entry which is preliminary data.</text>
</comment>
<evidence type="ECO:0000256" key="5">
    <source>
        <dbReference type="ARBA" id="ARBA00022729"/>
    </source>
</evidence>
<comment type="similarity">
    <text evidence="2 6">Belongs to the plant self-incompatibility (S1) protein family.</text>
</comment>
<keyword evidence="3 6" id="KW-0713">Self-incompatibility</keyword>
<dbReference type="PANTHER" id="PTHR31232">
    <property type="match status" value="1"/>
</dbReference>
<evidence type="ECO:0000256" key="3">
    <source>
        <dbReference type="ARBA" id="ARBA00022471"/>
    </source>
</evidence>
<name>A0AAW1X5Q4_RUBAR</name>
<dbReference type="GO" id="GO:0060320">
    <property type="term" value="P:rejection of self pollen"/>
    <property type="evidence" value="ECO:0007669"/>
    <property type="project" value="UniProtKB-KW"/>
</dbReference>
<keyword evidence="5 6" id="KW-0732">Signal</keyword>
<dbReference type="EMBL" id="JBEDUW010000004">
    <property type="protein sequence ID" value="KAK9931363.1"/>
    <property type="molecule type" value="Genomic_DNA"/>
</dbReference>
<feature type="chain" id="PRO_5043092111" description="S-protein homolog" evidence="6">
    <location>
        <begin position="23"/>
        <end position="150"/>
    </location>
</feature>
<dbReference type="AlphaFoldDB" id="A0AAW1X5Q4"/>
<evidence type="ECO:0000256" key="2">
    <source>
        <dbReference type="ARBA" id="ARBA00005581"/>
    </source>
</evidence>
<comment type="subcellular location">
    <subcellularLocation>
        <location evidence="1 6">Secreted</location>
    </subcellularLocation>
</comment>
<dbReference type="PANTHER" id="PTHR31232:SF43">
    <property type="entry name" value="S-PROTEIN HOMOLOG 29-RELATED"/>
    <property type="match status" value="1"/>
</dbReference>
<proteinExistence type="inferred from homology"/>
<reference evidence="7 8" key="1">
    <citation type="journal article" date="2023" name="G3 (Bethesda)">
        <title>A chromosome-length genome assembly and annotation of blackberry (Rubus argutus, cv. 'Hillquist').</title>
        <authorList>
            <person name="Bruna T."/>
            <person name="Aryal R."/>
            <person name="Dudchenko O."/>
            <person name="Sargent D.J."/>
            <person name="Mead D."/>
            <person name="Buti M."/>
            <person name="Cavallini A."/>
            <person name="Hytonen T."/>
            <person name="Andres J."/>
            <person name="Pham M."/>
            <person name="Weisz D."/>
            <person name="Mascagni F."/>
            <person name="Usai G."/>
            <person name="Natali L."/>
            <person name="Bassil N."/>
            <person name="Fernandez G.E."/>
            <person name="Lomsadze A."/>
            <person name="Armour M."/>
            <person name="Olukolu B."/>
            <person name="Poorten T."/>
            <person name="Britton C."/>
            <person name="Davik J."/>
            <person name="Ashrafi H."/>
            <person name="Aiden E.L."/>
            <person name="Borodovsky M."/>
            <person name="Worthington M."/>
        </authorList>
    </citation>
    <scope>NUCLEOTIDE SEQUENCE [LARGE SCALE GENOMIC DNA]</scope>
    <source>
        <strain evidence="7">PI 553951</strain>
    </source>
</reference>
<organism evidence="7 8">
    <name type="scientific">Rubus argutus</name>
    <name type="common">Southern blackberry</name>
    <dbReference type="NCBI Taxonomy" id="59490"/>
    <lineage>
        <taxon>Eukaryota</taxon>
        <taxon>Viridiplantae</taxon>
        <taxon>Streptophyta</taxon>
        <taxon>Embryophyta</taxon>
        <taxon>Tracheophyta</taxon>
        <taxon>Spermatophyta</taxon>
        <taxon>Magnoliopsida</taxon>
        <taxon>eudicotyledons</taxon>
        <taxon>Gunneridae</taxon>
        <taxon>Pentapetalae</taxon>
        <taxon>rosids</taxon>
        <taxon>fabids</taxon>
        <taxon>Rosales</taxon>
        <taxon>Rosaceae</taxon>
        <taxon>Rosoideae</taxon>
        <taxon>Rosoideae incertae sedis</taxon>
        <taxon>Rubus</taxon>
    </lineage>
</organism>